<sequence length="116" mass="13579">RVARYNKENRIYNIIKTMFLCGMAHEEVLEVIRVTLRSPDEPTYIQGDGALVAIRNFGYPVGEMVEFDRRGHLITWLTTTVKVVYTVDEHGDYEVITSFPLIRRRAREAMASYWNH</sequence>
<reference evidence="1 2" key="1">
    <citation type="submission" date="2022-05" db="EMBL/GenBank/DDBJ databases">
        <authorList>
            <consortium name="Genoscope - CEA"/>
            <person name="William W."/>
        </authorList>
    </citation>
    <scope>NUCLEOTIDE SEQUENCE [LARGE SCALE GENOMIC DNA]</scope>
</reference>
<evidence type="ECO:0000313" key="2">
    <source>
        <dbReference type="Proteomes" id="UP001159427"/>
    </source>
</evidence>
<keyword evidence="2" id="KW-1185">Reference proteome</keyword>
<dbReference type="EMBL" id="CALNXI010001090">
    <property type="protein sequence ID" value="CAH3155031.1"/>
    <property type="molecule type" value="Genomic_DNA"/>
</dbReference>
<gene>
    <name evidence="1" type="ORF">PEVE_00001608</name>
</gene>
<comment type="caution">
    <text evidence="1">The sequence shown here is derived from an EMBL/GenBank/DDBJ whole genome shotgun (WGS) entry which is preliminary data.</text>
</comment>
<dbReference type="Proteomes" id="UP001159427">
    <property type="component" value="Unassembled WGS sequence"/>
</dbReference>
<feature type="non-terminal residue" evidence="1">
    <location>
        <position position="1"/>
    </location>
</feature>
<proteinExistence type="predicted"/>
<accession>A0ABN8Q3T3</accession>
<name>A0ABN8Q3T3_9CNID</name>
<evidence type="ECO:0000313" key="1">
    <source>
        <dbReference type="EMBL" id="CAH3155031.1"/>
    </source>
</evidence>
<protein>
    <submittedName>
        <fullName evidence="1">Uncharacterized protein</fullName>
    </submittedName>
</protein>
<organism evidence="1 2">
    <name type="scientific">Porites evermanni</name>
    <dbReference type="NCBI Taxonomy" id="104178"/>
    <lineage>
        <taxon>Eukaryota</taxon>
        <taxon>Metazoa</taxon>
        <taxon>Cnidaria</taxon>
        <taxon>Anthozoa</taxon>
        <taxon>Hexacorallia</taxon>
        <taxon>Scleractinia</taxon>
        <taxon>Fungiina</taxon>
        <taxon>Poritidae</taxon>
        <taxon>Porites</taxon>
    </lineage>
</organism>